<evidence type="ECO:0000256" key="2">
    <source>
        <dbReference type="ARBA" id="ARBA00022679"/>
    </source>
</evidence>
<comment type="caution">
    <text evidence="4">The sequence shown here is derived from an EMBL/GenBank/DDBJ whole genome shotgun (WGS) entry which is preliminary data.</text>
</comment>
<keyword evidence="5" id="KW-1185">Reference proteome</keyword>
<dbReference type="PANTHER" id="PTHR12215">
    <property type="entry name" value="PHOSPHOPANTETHEINE TRANSFERASE"/>
    <property type="match status" value="1"/>
</dbReference>
<dbReference type="Gene3D" id="3.90.470.20">
    <property type="entry name" value="4'-phosphopantetheinyl transferase domain"/>
    <property type="match status" value="1"/>
</dbReference>
<evidence type="ECO:0000259" key="3">
    <source>
        <dbReference type="Pfam" id="PF01648"/>
    </source>
</evidence>
<gene>
    <name evidence="4" type="ORF">ACFP0N_26665</name>
</gene>
<dbReference type="GO" id="GO:0016740">
    <property type="term" value="F:transferase activity"/>
    <property type="evidence" value="ECO:0007669"/>
    <property type="project" value="UniProtKB-KW"/>
</dbReference>
<sequence>MTSEDQDPHAPIAAVSASADVLRHPEAGEHLLTAVERERAARFRQESGRLDFTAAHILVRLCAARLLGVPADTITLAQNCPDCRKADHGRPYLPDHPDVQVSLSHTHGVVAAAAGRRPVGVDVELTARSGSLLQVAGRVLAPAELQQVEAHPEPGRAFLRQWVRKESLIKLGRTTLDGLAAVDLSALPLDVPPGRPLRSRYQDLHLVDWTDPVRGAVICAASTAAPRIVVLTPEAG</sequence>
<dbReference type="RefSeq" id="WP_313763534.1">
    <property type="nucleotide sequence ID" value="NZ_BAAAVH010000113.1"/>
</dbReference>
<feature type="domain" description="4'-phosphopantetheinyl transferase" evidence="3">
    <location>
        <begin position="118"/>
        <end position="185"/>
    </location>
</feature>
<evidence type="ECO:0000313" key="4">
    <source>
        <dbReference type="EMBL" id="MFC5888555.1"/>
    </source>
</evidence>
<evidence type="ECO:0000313" key="5">
    <source>
        <dbReference type="Proteomes" id="UP001596067"/>
    </source>
</evidence>
<proteinExistence type="inferred from homology"/>
<evidence type="ECO:0000256" key="1">
    <source>
        <dbReference type="ARBA" id="ARBA00010990"/>
    </source>
</evidence>
<dbReference type="InterPro" id="IPR008278">
    <property type="entry name" value="4-PPantetheinyl_Trfase_dom"/>
</dbReference>
<dbReference type="EMBL" id="JBHSOD010000041">
    <property type="protein sequence ID" value="MFC5888555.1"/>
    <property type="molecule type" value="Genomic_DNA"/>
</dbReference>
<protein>
    <submittedName>
        <fullName evidence="4">4'-phosphopantetheinyl transferase family protein</fullName>
    </submittedName>
</protein>
<reference evidence="5" key="1">
    <citation type="journal article" date="2019" name="Int. J. Syst. Evol. Microbiol.">
        <title>The Global Catalogue of Microorganisms (GCM) 10K type strain sequencing project: providing services to taxonomists for standard genome sequencing and annotation.</title>
        <authorList>
            <consortium name="The Broad Institute Genomics Platform"/>
            <consortium name="The Broad Institute Genome Sequencing Center for Infectious Disease"/>
            <person name="Wu L."/>
            <person name="Ma J."/>
        </authorList>
    </citation>
    <scope>NUCLEOTIDE SEQUENCE [LARGE SCALE GENOMIC DNA]</scope>
    <source>
        <strain evidence="5">CGMCC 4.1469</strain>
    </source>
</reference>
<organism evidence="4 5">
    <name type="scientific">Kitasatospora aburaviensis</name>
    <dbReference type="NCBI Taxonomy" id="67265"/>
    <lineage>
        <taxon>Bacteria</taxon>
        <taxon>Bacillati</taxon>
        <taxon>Actinomycetota</taxon>
        <taxon>Actinomycetes</taxon>
        <taxon>Kitasatosporales</taxon>
        <taxon>Streptomycetaceae</taxon>
        <taxon>Kitasatospora</taxon>
    </lineage>
</organism>
<dbReference type="Proteomes" id="UP001596067">
    <property type="component" value="Unassembled WGS sequence"/>
</dbReference>
<dbReference type="Pfam" id="PF01648">
    <property type="entry name" value="ACPS"/>
    <property type="match status" value="1"/>
</dbReference>
<dbReference type="SUPFAM" id="SSF56214">
    <property type="entry name" value="4'-phosphopantetheinyl transferase"/>
    <property type="match status" value="2"/>
</dbReference>
<name>A0ABW1F349_9ACTN</name>
<comment type="similarity">
    <text evidence="1">Belongs to the P-Pant transferase superfamily. Gsp/Sfp/HetI/AcpT family.</text>
</comment>
<keyword evidence="2 4" id="KW-0808">Transferase</keyword>
<accession>A0ABW1F349</accession>
<dbReference type="InterPro" id="IPR037143">
    <property type="entry name" value="4-PPantetheinyl_Trfase_dom_sf"/>
</dbReference>
<dbReference type="InterPro" id="IPR050559">
    <property type="entry name" value="P-Pant_transferase_sf"/>
</dbReference>
<dbReference type="PANTHER" id="PTHR12215:SF10">
    <property type="entry name" value="L-AMINOADIPATE-SEMIALDEHYDE DEHYDROGENASE-PHOSPHOPANTETHEINYL TRANSFERASE"/>
    <property type="match status" value="1"/>
</dbReference>